<feature type="region of interest" description="Disordered" evidence="1">
    <location>
        <begin position="34"/>
        <end position="61"/>
    </location>
</feature>
<name>A0AA39QSX4_9LECA</name>
<protein>
    <submittedName>
        <fullName evidence="2">Uncharacterized protein</fullName>
    </submittedName>
</protein>
<reference evidence="2" key="1">
    <citation type="submission" date="2023-03" db="EMBL/GenBank/DDBJ databases">
        <title>Complete genome of Cladonia borealis.</title>
        <authorList>
            <person name="Park H."/>
        </authorList>
    </citation>
    <scope>NUCLEOTIDE SEQUENCE</scope>
    <source>
        <strain evidence="2">ANT050790</strain>
    </source>
</reference>
<evidence type="ECO:0000313" key="3">
    <source>
        <dbReference type="Proteomes" id="UP001166286"/>
    </source>
</evidence>
<accession>A0AA39QSX4</accession>
<keyword evidence="3" id="KW-1185">Reference proteome</keyword>
<evidence type="ECO:0000256" key="1">
    <source>
        <dbReference type="SAM" id="MobiDB-lite"/>
    </source>
</evidence>
<gene>
    <name evidence="2" type="ORF">JMJ35_008898</name>
</gene>
<dbReference type="EMBL" id="JAFEKC020000020">
    <property type="protein sequence ID" value="KAK0508622.1"/>
    <property type="molecule type" value="Genomic_DNA"/>
</dbReference>
<dbReference type="AlphaFoldDB" id="A0AA39QSX4"/>
<proteinExistence type="predicted"/>
<organism evidence="2 3">
    <name type="scientific">Cladonia borealis</name>
    <dbReference type="NCBI Taxonomy" id="184061"/>
    <lineage>
        <taxon>Eukaryota</taxon>
        <taxon>Fungi</taxon>
        <taxon>Dikarya</taxon>
        <taxon>Ascomycota</taxon>
        <taxon>Pezizomycotina</taxon>
        <taxon>Lecanoromycetes</taxon>
        <taxon>OSLEUM clade</taxon>
        <taxon>Lecanoromycetidae</taxon>
        <taxon>Lecanorales</taxon>
        <taxon>Lecanorineae</taxon>
        <taxon>Cladoniaceae</taxon>
        <taxon>Cladonia</taxon>
    </lineage>
</organism>
<dbReference type="Proteomes" id="UP001166286">
    <property type="component" value="Unassembled WGS sequence"/>
</dbReference>
<evidence type="ECO:0000313" key="2">
    <source>
        <dbReference type="EMBL" id="KAK0508622.1"/>
    </source>
</evidence>
<comment type="caution">
    <text evidence="2">The sequence shown here is derived from an EMBL/GenBank/DDBJ whole genome shotgun (WGS) entry which is preliminary data.</text>
</comment>
<sequence length="113" mass="12682">MHPNVEVVRTSLADGIRFILDLERRELTACPQNVHAYGSDQSLNPASPTWAGKSEDASKDPDTWADALVEAGDMYGYDEDPSTWTSIRRVQAAMNGENFAELVPTPFRLRWKE</sequence>